<dbReference type="InterPro" id="IPR036390">
    <property type="entry name" value="WH_DNA-bd_sf"/>
</dbReference>
<dbReference type="GO" id="GO:0003677">
    <property type="term" value="F:DNA binding"/>
    <property type="evidence" value="ECO:0007669"/>
    <property type="project" value="UniProtKB-KW"/>
</dbReference>
<evidence type="ECO:0000256" key="1">
    <source>
        <dbReference type="ARBA" id="ARBA00023015"/>
    </source>
</evidence>
<dbReference type="GO" id="GO:0003700">
    <property type="term" value="F:DNA-binding transcription factor activity"/>
    <property type="evidence" value="ECO:0007669"/>
    <property type="project" value="InterPro"/>
</dbReference>
<dbReference type="EMBL" id="CP163445">
    <property type="protein sequence ID" value="XDQ77067.1"/>
    <property type="molecule type" value="Genomic_DNA"/>
</dbReference>
<evidence type="ECO:0000313" key="5">
    <source>
        <dbReference type="EMBL" id="XDQ77067.1"/>
    </source>
</evidence>
<protein>
    <submittedName>
        <fullName evidence="5">MarR family transcriptional regulator</fullName>
    </submittedName>
</protein>
<dbReference type="PANTHER" id="PTHR38465:SF2">
    <property type="entry name" value="HTH-TYPE TRANSCRIPTIONAL REGULATOR MMPR5"/>
    <property type="match status" value="1"/>
</dbReference>
<organism evidence="5">
    <name type="scientific">Streptomyces sp. Y1</name>
    <dbReference type="NCBI Taxonomy" id="3238634"/>
    <lineage>
        <taxon>Bacteria</taxon>
        <taxon>Bacillati</taxon>
        <taxon>Actinomycetota</taxon>
        <taxon>Actinomycetes</taxon>
        <taxon>Kitasatosporales</taxon>
        <taxon>Streptomycetaceae</taxon>
        <taxon>Streptomyces</taxon>
    </lineage>
</organism>
<keyword evidence="1" id="KW-0805">Transcription regulation</keyword>
<dbReference type="InterPro" id="IPR000835">
    <property type="entry name" value="HTH_MarR-typ"/>
</dbReference>
<keyword evidence="2" id="KW-0238">DNA-binding</keyword>
<reference evidence="5" key="1">
    <citation type="submission" date="2024-07" db="EMBL/GenBank/DDBJ databases">
        <authorList>
            <person name="Yu S.T."/>
        </authorList>
    </citation>
    <scope>NUCLEOTIDE SEQUENCE</scope>
    <source>
        <strain evidence="5">Y1</strain>
    </source>
</reference>
<evidence type="ECO:0000259" key="4">
    <source>
        <dbReference type="Pfam" id="PF12802"/>
    </source>
</evidence>
<accession>A0AB39T9D3</accession>
<keyword evidence="3" id="KW-0804">Transcription</keyword>
<sequence>MSRIDPTDSARTPTTSHDEAVGRFVERFALHLSEAGFPRMPARVFVAILVSEDGQRTAAELGEVLRVSPAAVSGAVQYLVQVGLVARDRKPGERRDHYRLYDDTWYEALTRQDSLYTRWEQDLRDGMAAVGPDSAAGARLEETRQFFGFLREEFSRVMDDWRRTRAAGGR</sequence>
<dbReference type="AlphaFoldDB" id="A0AB39T9D3"/>
<name>A0AB39T9D3_9ACTN</name>
<gene>
    <name evidence="5" type="ORF">AB2U05_00520</name>
</gene>
<dbReference type="Pfam" id="PF12802">
    <property type="entry name" value="MarR_2"/>
    <property type="match status" value="1"/>
</dbReference>
<evidence type="ECO:0000256" key="2">
    <source>
        <dbReference type="ARBA" id="ARBA00023125"/>
    </source>
</evidence>
<dbReference type="Gene3D" id="1.10.10.10">
    <property type="entry name" value="Winged helix-like DNA-binding domain superfamily/Winged helix DNA-binding domain"/>
    <property type="match status" value="1"/>
</dbReference>
<dbReference type="SUPFAM" id="SSF46785">
    <property type="entry name" value="Winged helix' DNA-binding domain"/>
    <property type="match status" value="1"/>
</dbReference>
<dbReference type="PANTHER" id="PTHR38465">
    <property type="entry name" value="HTH-TYPE TRANSCRIPTIONAL REGULATOR MJ1563-RELATED"/>
    <property type="match status" value="1"/>
</dbReference>
<evidence type="ECO:0000256" key="3">
    <source>
        <dbReference type="ARBA" id="ARBA00023163"/>
    </source>
</evidence>
<feature type="domain" description="HTH marR-type" evidence="4">
    <location>
        <begin position="36"/>
        <end position="95"/>
    </location>
</feature>
<dbReference type="InterPro" id="IPR036388">
    <property type="entry name" value="WH-like_DNA-bd_sf"/>
</dbReference>
<dbReference type="RefSeq" id="WP_045703013.1">
    <property type="nucleotide sequence ID" value="NZ_CP163445.1"/>
</dbReference>
<proteinExistence type="predicted"/>
<dbReference type="InterPro" id="IPR052362">
    <property type="entry name" value="HTH-GbsR_regulator"/>
</dbReference>